<keyword evidence="1" id="KW-1133">Transmembrane helix</keyword>
<evidence type="ECO:0000313" key="2">
    <source>
        <dbReference type="EMBL" id="KPD02957.1"/>
    </source>
</evidence>
<gene>
    <name evidence="2" type="ORF">M992_1632</name>
</gene>
<dbReference type="EMBL" id="LGAA01000017">
    <property type="protein sequence ID" value="KPD02957.1"/>
    <property type="molecule type" value="Genomic_DNA"/>
</dbReference>
<dbReference type="CDD" id="cd22657">
    <property type="entry name" value="ClyA_XaxA-like"/>
    <property type="match status" value="1"/>
</dbReference>
<dbReference type="Gene3D" id="1.20.1170.10">
    <property type="match status" value="1"/>
</dbReference>
<dbReference type="SUPFAM" id="SSF58100">
    <property type="entry name" value="Bacterial hemolysins"/>
    <property type="match status" value="1"/>
</dbReference>
<dbReference type="Proteomes" id="UP000053226">
    <property type="component" value="Unassembled WGS sequence"/>
</dbReference>
<evidence type="ECO:0000313" key="3">
    <source>
        <dbReference type="Proteomes" id="UP000053226"/>
    </source>
</evidence>
<keyword evidence="1" id="KW-0472">Membrane</keyword>
<proteinExistence type="predicted"/>
<comment type="caution">
    <text evidence="2">The sequence shown here is derived from an EMBL/GenBank/DDBJ whole genome shotgun (WGS) entry which is preliminary data.</text>
</comment>
<protein>
    <recommendedName>
        <fullName evidence="4">Toxin XaxA</fullName>
    </recommendedName>
</protein>
<keyword evidence="3" id="KW-1185">Reference proteome</keyword>
<reference evidence="2 3" key="1">
    <citation type="submission" date="2015-07" db="EMBL/GenBank/DDBJ databases">
        <title>ATOL: Assembling a taxonomically balanced genome-scale reconstruction of the evolutionary history of the Enterobacteriaceae.</title>
        <authorList>
            <person name="Plunkett G.III."/>
            <person name="Neeno-Eckwall E.C."/>
            <person name="Glasner J.D."/>
            <person name="Perna N.T."/>
        </authorList>
    </citation>
    <scope>NUCLEOTIDE SEQUENCE [LARGE SCALE GENOMIC DNA]</scope>
    <source>
        <strain evidence="2 3">ATCC 35017</strain>
    </source>
</reference>
<dbReference type="OrthoDB" id="6844944at2"/>
<feature type="transmembrane region" description="Helical" evidence="1">
    <location>
        <begin position="258"/>
        <end position="278"/>
    </location>
</feature>
<dbReference type="RefSeq" id="WP_053908080.1">
    <property type="nucleotide sequence ID" value="NZ_CAWMUS010000017.1"/>
</dbReference>
<name>A0A0N1KI94_9GAMM</name>
<evidence type="ECO:0000256" key="1">
    <source>
        <dbReference type="SAM" id="Phobius"/>
    </source>
</evidence>
<evidence type="ECO:0008006" key="4">
    <source>
        <dbReference type="Google" id="ProtNLM"/>
    </source>
</evidence>
<dbReference type="NCBIfam" id="NF033928">
    <property type="entry name" value="alph_xenorhab_A"/>
    <property type="match status" value="1"/>
</dbReference>
<sequence>MNTELVHDKEIDRKTIPSETLKLLSMSDSLVSRKPGIFTIEDLINIKKYINFSLLLPIKHKDMVFDTKISQKNTLPIKISELIDLFIKIRQHALSWNNVEYQVKQQSIDLELTGRNITMTGNQLIDYINQMPLLERISQRIEELDISNIELIGFSSDDYIIANELVNILELIKDDIILQSKKTTVVRNTVADFRTYIIGGNLSNEQQIDSLLFATRKIKQQLEDIIDSNDTHHLLNQIELKKDEVSQLEQEYSHYVKLAFTGLAGGIIGLIITGSIFGDKAEKIRARKNILLNEIIALEEQINIDKKLNGLLSNITVRLQHMDSYFRDARLALDHLDYMWQTILAEINDSIAKFKTINNSHLLAQFTIQLKKIILSWDAVTDYSQHLILLFEHKNINPLSPI</sequence>
<keyword evidence="1" id="KW-0812">Transmembrane</keyword>
<dbReference type="AlphaFoldDB" id="A0A0N1KI94"/>
<accession>A0A0N1KI94</accession>
<organism evidence="2 3">
    <name type="scientific">Moellerella wisconsensis ATCC 35017</name>
    <dbReference type="NCBI Taxonomy" id="1354267"/>
    <lineage>
        <taxon>Bacteria</taxon>
        <taxon>Pseudomonadati</taxon>
        <taxon>Pseudomonadota</taxon>
        <taxon>Gammaproteobacteria</taxon>
        <taxon>Enterobacterales</taxon>
        <taxon>Morganellaceae</taxon>
        <taxon>Moellerella</taxon>
    </lineage>
</organism>